<protein>
    <submittedName>
        <fullName evidence="1">Uncharacterized protein</fullName>
    </submittedName>
</protein>
<evidence type="ECO:0000313" key="2">
    <source>
        <dbReference type="Proteomes" id="UP000230961"/>
    </source>
</evidence>
<gene>
    <name evidence="1" type="ORF">LC20_08280</name>
</gene>
<name>A0A7U5PGW5_YEREN</name>
<organism evidence="1 2">
    <name type="scientific">Yersinia enterocolitica LC20</name>
    <dbReference type="NCBI Taxonomy" id="1443113"/>
    <lineage>
        <taxon>Bacteria</taxon>
        <taxon>Pseudomonadati</taxon>
        <taxon>Pseudomonadota</taxon>
        <taxon>Gammaproteobacteria</taxon>
        <taxon>Enterobacterales</taxon>
        <taxon>Yersiniaceae</taxon>
        <taxon>Yersinia</taxon>
    </lineage>
</organism>
<dbReference type="Proteomes" id="UP000230961">
    <property type="component" value="Chromosome"/>
</dbReference>
<sequence length="59" mass="6978">MVVNKFPLIDTFVQHRTEMGRIMHHNDAVLGRMLVHGIRIQFLLMARCLHLVVITRRSR</sequence>
<dbReference type="AlphaFoldDB" id="A0A7U5PGW5"/>
<proteinExistence type="predicted"/>
<accession>A0A7U5PGW5</accession>
<reference evidence="1 2" key="1">
    <citation type="submission" date="2017-11" db="EMBL/GenBank/DDBJ databases">
        <title>The complete genome sequence and comparative genome analysis of Yersinia enterocolitica strain LC20.</title>
        <authorList>
            <person name="Shi G."/>
            <person name="Su M."/>
            <person name="Liang J."/>
            <person name="Gu W."/>
            <person name="Xiao Y."/>
            <person name="Zhang Z."/>
            <person name="Qiu H."/>
            <person name="Duan R."/>
            <person name="Zhang Z."/>
            <person name="Li Y."/>
            <person name="Zhang X."/>
            <person name="Ling Y."/>
            <person name="Song L."/>
            <person name="Chen M."/>
            <person name="Zhao Y."/>
            <person name="Wu J."/>
            <person name="Jing H."/>
            <person name="Xiao J."/>
            <person name="Wang X."/>
        </authorList>
    </citation>
    <scope>NUCLEOTIDE SEQUENCE [LARGE SCALE GENOMIC DNA]</scope>
    <source>
        <strain evidence="1 2">LC20</strain>
    </source>
</reference>
<dbReference type="KEGG" id="yel:LC20_08280"/>
<dbReference type="EMBL" id="CP007448">
    <property type="protein sequence ID" value="ATX62926.1"/>
    <property type="molecule type" value="Genomic_DNA"/>
</dbReference>
<evidence type="ECO:0000313" key="1">
    <source>
        <dbReference type="EMBL" id="ATX62926.1"/>
    </source>
</evidence>